<evidence type="ECO:0000256" key="3">
    <source>
        <dbReference type="ARBA" id="ARBA00022771"/>
    </source>
</evidence>
<evidence type="ECO:0000256" key="2">
    <source>
        <dbReference type="ARBA" id="ARBA00022737"/>
    </source>
</evidence>
<feature type="domain" description="C2H2-type" evidence="7">
    <location>
        <begin position="457"/>
        <end position="485"/>
    </location>
</feature>
<dbReference type="InterPro" id="IPR036236">
    <property type="entry name" value="Znf_C2H2_sf"/>
</dbReference>
<keyword evidence="4" id="KW-0862">Zinc</keyword>
<name>A0A3B3HWH7_ORYLA</name>
<keyword evidence="1" id="KW-0479">Metal-binding</keyword>
<dbReference type="InParanoid" id="A0A3B3HWH7"/>
<dbReference type="GO" id="GO:0000978">
    <property type="term" value="F:RNA polymerase II cis-regulatory region sequence-specific DNA binding"/>
    <property type="evidence" value="ECO:0000318"/>
    <property type="project" value="GO_Central"/>
</dbReference>
<dbReference type="FunCoup" id="A0A3B3HWH7">
    <property type="interactions" value="2"/>
</dbReference>
<sequence>MTPPCLWSIRGPEPSSVARPAFVLASRGSAEGFSGELGFCSRGGMSVLSSRALQEQLAVIMGALTKAAVAEICELVNEGYAVLQMEISRSHKENEDLKKKLQLIESIVVRGSSGPRAAAEGMEPAPFADKVLRPDASPRERDGFRGAAAAACGGHGGAAGAEREQPVTPRTAHLAEHAHAGLLPEVVLIKDEDSDSNDTEDEGDRASAERSAARGGATSTAISRKRRRSCRTEDSEELSDQMDVMSSPPAAQAKLPIYTLDGPTGGPGCSSQLVEGVSADGGESVCSFSSQMCFSSSTLMEAQSPSSRAELDLSVDSVWSKQPKGSVAFGTFVPNDSGDAFGLKVVSISGSSPADGQLSDSRSSVFECDAGAVNLGLYGDQTGPPQLLAGQPGAGLHRKRFICSMCNKTYASAQNLEVHMRIHTGERPFSCSQCGKKFTQSAHLKSHQNVHTGERPYTCKLCSKSFMIKYSLKLHAKKSHPSSWTPPAQTGQTSL</sequence>
<keyword evidence="2" id="KW-0677">Repeat</keyword>
<evidence type="ECO:0000256" key="1">
    <source>
        <dbReference type="ARBA" id="ARBA00022723"/>
    </source>
</evidence>
<dbReference type="GO" id="GO:0008270">
    <property type="term" value="F:zinc ion binding"/>
    <property type="evidence" value="ECO:0007669"/>
    <property type="project" value="UniProtKB-KW"/>
</dbReference>
<dbReference type="PROSITE" id="PS00028">
    <property type="entry name" value="ZINC_FINGER_C2H2_1"/>
    <property type="match status" value="3"/>
</dbReference>
<dbReference type="FunFam" id="3.30.160.60:FF:000625">
    <property type="entry name" value="Zinc finger protein 536"/>
    <property type="match status" value="1"/>
</dbReference>
<reference evidence="8" key="2">
    <citation type="submission" date="2025-08" db="UniProtKB">
        <authorList>
            <consortium name="Ensembl"/>
        </authorList>
    </citation>
    <scope>IDENTIFICATION</scope>
    <source>
        <strain evidence="8">Hd-rR</strain>
    </source>
</reference>
<evidence type="ECO:0000256" key="5">
    <source>
        <dbReference type="PROSITE-ProRule" id="PRU00042"/>
    </source>
</evidence>
<dbReference type="SUPFAM" id="SSF57667">
    <property type="entry name" value="beta-beta-alpha zinc fingers"/>
    <property type="match status" value="2"/>
</dbReference>
<reference evidence="8" key="3">
    <citation type="submission" date="2025-09" db="UniProtKB">
        <authorList>
            <consortium name="Ensembl"/>
        </authorList>
    </citation>
    <scope>IDENTIFICATION</scope>
    <source>
        <strain evidence="8">Hd-rR</strain>
    </source>
</reference>
<accession>A0A3B3HWH7</accession>
<dbReference type="Pfam" id="PF00096">
    <property type="entry name" value="zf-C2H2"/>
    <property type="match status" value="2"/>
</dbReference>
<dbReference type="PANTHER" id="PTHR23235:SF120">
    <property type="entry name" value="KRUPPEL-LIKE FACTOR 15"/>
    <property type="match status" value="1"/>
</dbReference>
<evidence type="ECO:0000313" key="8">
    <source>
        <dbReference type="Ensembl" id="ENSORLP00000036189.1"/>
    </source>
</evidence>
<dbReference type="Proteomes" id="UP000001038">
    <property type="component" value="Chromosome 17"/>
</dbReference>
<dbReference type="GeneTree" id="ENSGT01150000286958"/>
<dbReference type="Gene3D" id="3.30.160.60">
    <property type="entry name" value="Classic Zinc Finger"/>
    <property type="match status" value="3"/>
</dbReference>
<dbReference type="InterPro" id="IPR013087">
    <property type="entry name" value="Znf_C2H2_type"/>
</dbReference>
<feature type="region of interest" description="Disordered" evidence="6">
    <location>
        <begin position="193"/>
        <end position="247"/>
    </location>
</feature>
<evidence type="ECO:0000313" key="9">
    <source>
        <dbReference type="Proteomes" id="UP000001038"/>
    </source>
</evidence>
<proteinExistence type="predicted"/>
<keyword evidence="9" id="KW-1185">Reference proteome</keyword>
<reference evidence="8 9" key="1">
    <citation type="journal article" date="2007" name="Nature">
        <title>The medaka draft genome and insights into vertebrate genome evolution.</title>
        <authorList>
            <person name="Kasahara M."/>
            <person name="Naruse K."/>
            <person name="Sasaki S."/>
            <person name="Nakatani Y."/>
            <person name="Qu W."/>
            <person name="Ahsan B."/>
            <person name="Yamada T."/>
            <person name="Nagayasu Y."/>
            <person name="Doi K."/>
            <person name="Kasai Y."/>
            <person name="Jindo T."/>
            <person name="Kobayashi D."/>
            <person name="Shimada A."/>
            <person name="Toyoda A."/>
            <person name="Kuroki Y."/>
            <person name="Fujiyama A."/>
            <person name="Sasaki T."/>
            <person name="Shimizu A."/>
            <person name="Asakawa S."/>
            <person name="Shimizu N."/>
            <person name="Hashimoto S."/>
            <person name="Yang J."/>
            <person name="Lee Y."/>
            <person name="Matsushima K."/>
            <person name="Sugano S."/>
            <person name="Sakaizumi M."/>
            <person name="Narita T."/>
            <person name="Ohishi K."/>
            <person name="Haga S."/>
            <person name="Ohta F."/>
            <person name="Nomoto H."/>
            <person name="Nogata K."/>
            <person name="Morishita T."/>
            <person name="Endo T."/>
            <person name="Shin-I T."/>
            <person name="Takeda H."/>
            <person name="Morishita S."/>
            <person name="Kohara Y."/>
        </authorList>
    </citation>
    <scope>NUCLEOTIDE SEQUENCE [LARGE SCALE GENOMIC DNA]</scope>
    <source>
        <strain evidence="8 9">Hd-rR</strain>
    </source>
</reference>
<dbReference type="FunFam" id="3.30.160.60:FF:000690">
    <property type="entry name" value="Zinc finger protein 354C"/>
    <property type="match status" value="1"/>
</dbReference>
<dbReference type="GO" id="GO:0003700">
    <property type="term" value="F:DNA-binding transcription factor activity"/>
    <property type="evidence" value="ECO:0000318"/>
    <property type="project" value="GO_Central"/>
</dbReference>
<evidence type="ECO:0000259" key="7">
    <source>
        <dbReference type="PROSITE" id="PS50157"/>
    </source>
</evidence>
<evidence type="ECO:0000256" key="6">
    <source>
        <dbReference type="SAM" id="MobiDB-lite"/>
    </source>
</evidence>
<dbReference type="FunFam" id="3.30.160.60:FF:002281">
    <property type="match status" value="1"/>
</dbReference>
<dbReference type="PROSITE" id="PS50157">
    <property type="entry name" value="ZINC_FINGER_C2H2_2"/>
    <property type="match status" value="3"/>
</dbReference>
<dbReference type="Ensembl" id="ENSORLT00000040923.1">
    <property type="protein sequence ID" value="ENSORLP00000036189.1"/>
    <property type="gene ID" value="ENSORLG00000027494.1"/>
</dbReference>
<protein>
    <recommendedName>
        <fullName evidence="7">C2H2-type domain-containing protein</fullName>
    </recommendedName>
</protein>
<evidence type="ECO:0000256" key="4">
    <source>
        <dbReference type="ARBA" id="ARBA00022833"/>
    </source>
</evidence>
<feature type="region of interest" description="Disordered" evidence="6">
    <location>
        <begin position="148"/>
        <end position="168"/>
    </location>
</feature>
<dbReference type="SMART" id="SM00355">
    <property type="entry name" value="ZnF_C2H2"/>
    <property type="match status" value="3"/>
</dbReference>
<dbReference type="Bgee" id="ENSORLG00000027494">
    <property type="expression patterns" value="Expressed in blastula and 14 other cell types or tissues"/>
</dbReference>
<feature type="domain" description="C2H2-type" evidence="7">
    <location>
        <begin position="401"/>
        <end position="428"/>
    </location>
</feature>
<feature type="domain" description="C2H2-type" evidence="7">
    <location>
        <begin position="429"/>
        <end position="456"/>
    </location>
</feature>
<feature type="compositionally biased region" description="Acidic residues" evidence="6">
    <location>
        <begin position="193"/>
        <end position="203"/>
    </location>
</feature>
<dbReference type="PANTHER" id="PTHR23235">
    <property type="entry name" value="KRUEPPEL-LIKE TRANSCRIPTION FACTOR"/>
    <property type="match status" value="1"/>
</dbReference>
<keyword evidence="3 5" id="KW-0863">Zinc-finger</keyword>
<dbReference type="AlphaFoldDB" id="A0A3B3HWH7"/>
<organism evidence="8 9">
    <name type="scientific">Oryzias latipes</name>
    <name type="common">Japanese rice fish</name>
    <name type="synonym">Japanese killifish</name>
    <dbReference type="NCBI Taxonomy" id="8090"/>
    <lineage>
        <taxon>Eukaryota</taxon>
        <taxon>Metazoa</taxon>
        <taxon>Chordata</taxon>
        <taxon>Craniata</taxon>
        <taxon>Vertebrata</taxon>
        <taxon>Euteleostomi</taxon>
        <taxon>Actinopterygii</taxon>
        <taxon>Neopterygii</taxon>
        <taxon>Teleostei</taxon>
        <taxon>Neoteleostei</taxon>
        <taxon>Acanthomorphata</taxon>
        <taxon>Ovalentaria</taxon>
        <taxon>Atherinomorphae</taxon>
        <taxon>Beloniformes</taxon>
        <taxon>Adrianichthyidae</taxon>
        <taxon>Oryziinae</taxon>
        <taxon>Oryzias</taxon>
    </lineage>
</organism>
<dbReference type="GO" id="GO:0006357">
    <property type="term" value="P:regulation of transcription by RNA polymerase II"/>
    <property type="evidence" value="ECO:0000318"/>
    <property type="project" value="GO_Central"/>
</dbReference>